<proteinExistence type="predicted"/>
<protein>
    <submittedName>
        <fullName evidence="1">Uncharacterized protein</fullName>
    </submittedName>
</protein>
<comment type="caution">
    <text evidence="1">The sequence shown here is derived from an EMBL/GenBank/DDBJ whole genome shotgun (WGS) entry which is preliminary data.</text>
</comment>
<dbReference type="PATRIC" id="fig|68892.8.peg.1154"/>
<accession>A0A139REL2</accession>
<dbReference type="AlphaFoldDB" id="A0A139REL2"/>
<name>A0A139REL2_9STRE</name>
<organism evidence="1 2">
    <name type="scientific">Streptococcus infantis</name>
    <dbReference type="NCBI Taxonomy" id="68892"/>
    <lineage>
        <taxon>Bacteria</taxon>
        <taxon>Bacillati</taxon>
        <taxon>Bacillota</taxon>
        <taxon>Bacilli</taxon>
        <taxon>Lactobacillales</taxon>
        <taxon>Streptococcaceae</taxon>
        <taxon>Streptococcus</taxon>
    </lineage>
</organism>
<evidence type="ECO:0000313" key="1">
    <source>
        <dbReference type="EMBL" id="KXU13177.1"/>
    </source>
</evidence>
<reference evidence="1 2" key="1">
    <citation type="submission" date="2016-01" db="EMBL/GenBank/DDBJ databases">
        <title>Highly variable Streptococcus oralis are common among viridans streptococci isolated from primates.</title>
        <authorList>
            <person name="Denapaite D."/>
            <person name="Rieger M."/>
            <person name="Koendgen S."/>
            <person name="Brueckner R."/>
            <person name="Ochigava I."/>
            <person name="Kappeler P."/>
            <person name="Maetz-Rensing K."/>
            <person name="Leendertz F."/>
            <person name="Hakenbeck R."/>
        </authorList>
    </citation>
    <scope>NUCLEOTIDE SEQUENCE [LARGE SCALE GENOMIC DNA]</scope>
    <source>
        <strain evidence="1 2">DD18</strain>
    </source>
</reference>
<sequence length="48" mass="5753">MNVTHIGYKARKMQSENRKFLKRATLSREFIFFTQHLGRVQLLSKNVE</sequence>
<dbReference type="Proteomes" id="UP000072578">
    <property type="component" value="Unassembled WGS sequence"/>
</dbReference>
<evidence type="ECO:0000313" key="2">
    <source>
        <dbReference type="Proteomes" id="UP000072578"/>
    </source>
</evidence>
<dbReference type="EMBL" id="LQZF01000124">
    <property type="protein sequence ID" value="KXU13177.1"/>
    <property type="molecule type" value="Genomic_DNA"/>
</dbReference>
<gene>
    <name evidence="1" type="ORF">SINDD18_01025</name>
</gene>